<comment type="subcellular location">
    <subcellularLocation>
        <location evidence="1">Cell membrane</location>
        <topology evidence="1">Multi-pass membrane protein</topology>
    </subcellularLocation>
</comment>
<keyword evidence="4 6" id="KW-1133">Transmembrane helix</keyword>
<dbReference type="PROSITE" id="PS00217">
    <property type="entry name" value="SUGAR_TRANSPORT_2"/>
    <property type="match status" value="1"/>
</dbReference>
<protein>
    <submittedName>
        <fullName evidence="8">MFS transporter</fullName>
    </submittedName>
</protein>
<proteinExistence type="predicted"/>
<keyword evidence="3 6" id="KW-0812">Transmembrane</keyword>
<accession>A0ABW4JGB7</accession>
<evidence type="ECO:0000256" key="6">
    <source>
        <dbReference type="SAM" id="Phobius"/>
    </source>
</evidence>
<sequence length="469" mass="50449">MGDTRLLIRSRDDIINFVNDAPNRKGGLLIIFVALGGIFIDAYDFTSISIGNAQIQKVFHLSAFGMASVTAIMALGALIGALFGGYIAEKFGRNKVFLFDLLLLIVATFGASLSTLFPILLGFRFLMGAGVGIDMPVALSFIAEFSNLKSKGKYTNFWQAFWYVATVSTGLVDLVLYELGVGASLWRYAVGFGGVVSIIVLILRFIYVNESPMWAANNLAIEEAARIVEKTYHIQTVVESSTAEQPKAWKPKYSAILSKRYRARTIMGTVISATQSMQYYSIGFYIPAISALIFGKSMINSISGTILFNLFGILGGFVGAYLTARYGMRKLTIWGFVLVIASLLFAGLKTGNSVLWLSALPIAVFIFGHSAGPGAQGKAIAANSYPTDLRPLGTGAAEAASRIGNIIGIFFFPIILSALGLSATLLILIICPAIGLVTSLLIRWDPTGKNLEQELSETVLSDSDTVPLG</sequence>
<feature type="transmembrane region" description="Helical" evidence="6">
    <location>
        <begin position="125"/>
        <end position="148"/>
    </location>
</feature>
<feature type="domain" description="Major facilitator superfamily (MFS) profile" evidence="7">
    <location>
        <begin position="30"/>
        <end position="447"/>
    </location>
</feature>
<evidence type="ECO:0000256" key="5">
    <source>
        <dbReference type="ARBA" id="ARBA00023136"/>
    </source>
</evidence>
<reference evidence="9" key="1">
    <citation type="journal article" date="2019" name="Int. J. Syst. Evol. Microbiol.">
        <title>The Global Catalogue of Microorganisms (GCM) 10K type strain sequencing project: providing services to taxonomists for standard genome sequencing and annotation.</title>
        <authorList>
            <consortium name="The Broad Institute Genomics Platform"/>
            <consortium name="The Broad Institute Genome Sequencing Center for Infectious Disease"/>
            <person name="Wu L."/>
            <person name="Ma J."/>
        </authorList>
    </citation>
    <scope>NUCLEOTIDE SEQUENCE [LARGE SCALE GENOMIC DNA]</scope>
    <source>
        <strain evidence="9">CGMCC 1.12286</strain>
    </source>
</reference>
<feature type="transmembrane region" description="Helical" evidence="6">
    <location>
        <begin position="354"/>
        <end position="372"/>
    </location>
</feature>
<dbReference type="InterPro" id="IPR005828">
    <property type="entry name" value="MFS_sugar_transport-like"/>
</dbReference>
<feature type="transmembrane region" description="Helical" evidence="6">
    <location>
        <begin position="409"/>
        <end position="442"/>
    </location>
</feature>
<dbReference type="SUPFAM" id="SSF103473">
    <property type="entry name" value="MFS general substrate transporter"/>
    <property type="match status" value="1"/>
</dbReference>
<feature type="transmembrane region" description="Helical" evidence="6">
    <location>
        <begin position="185"/>
        <end position="207"/>
    </location>
</feature>
<evidence type="ECO:0000313" key="9">
    <source>
        <dbReference type="Proteomes" id="UP001597079"/>
    </source>
</evidence>
<evidence type="ECO:0000259" key="7">
    <source>
        <dbReference type="PROSITE" id="PS50850"/>
    </source>
</evidence>
<dbReference type="PANTHER" id="PTHR23508">
    <property type="entry name" value="CARBOXYLIC ACID TRANSPORTER PROTEIN HOMOLOG"/>
    <property type="match status" value="1"/>
</dbReference>
<evidence type="ECO:0000256" key="2">
    <source>
        <dbReference type="ARBA" id="ARBA00022448"/>
    </source>
</evidence>
<dbReference type="EMBL" id="JBHUCX010000021">
    <property type="protein sequence ID" value="MFD1674763.1"/>
    <property type="molecule type" value="Genomic_DNA"/>
</dbReference>
<dbReference type="Pfam" id="PF00083">
    <property type="entry name" value="Sugar_tr"/>
    <property type="match status" value="1"/>
</dbReference>
<dbReference type="CDD" id="cd17316">
    <property type="entry name" value="MFS_SV2_like"/>
    <property type="match status" value="1"/>
</dbReference>
<evidence type="ECO:0000256" key="1">
    <source>
        <dbReference type="ARBA" id="ARBA00004651"/>
    </source>
</evidence>
<evidence type="ECO:0000313" key="8">
    <source>
        <dbReference type="EMBL" id="MFD1674763.1"/>
    </source>
</evidence>
<dbReference type="Proteomes" id="UP001597079">
    <property type="component" value="Unassembled WGS sequence"/>
</dbReference>
<name>A0ABW4JGB7_9BACL</name>
<gene>
    <name evidence="8" type="ORF">ACFSB2_08630</name>
</gene>
<evidence type="ECO:0000256" key="4">
    <source>
        <dbReference type="ARBA" id="ARBA00022989"/>
    </source>
</evidence>
<keyword evidence="5 6" id="KW-0472">Membrane</keyword>
<feature type="transmembrane region" description="Helical" evidence="6">
    <location>
        <begin position="305"/>
        <end position="324"/>
    </location>
</feature>
<keyword evidence="9" id="KW-1185">Reference proteome</keyword>
<feature type="transmembrane region" description="Helical" evidence="6">
    <location>
        <begin position="279"/>
        <end position="299"/>
    </location>
</feature>
<feature type="transmembrane region" description="Helical" evidence="6">
    <location>
        <begin position="96"/>
        <end position="119"/>
    </location>
</feature>
<dbReference type="InterPro" id="IPR036259">
    <property type="entry name" value="MFS_trans_sf"/>
</dbReference>
<feature type="transmembrane region" description="Helical" evidence="6">
    <location>
        <begin position="160"/>
        <end position="179"/>
    </location>
</feature>
<dbReference type="InterPro" id="IPR020846">
    <property type="entry name" value="MFS_dom"/>
</dbReference>
<keyword evidence="2" id="KW-0813">Transport</keyword>
<dbReference type="PANTHER" id="PTHR23508:SF10">
    <property type="entry name" value="CARBOXYLIC ACID TRANSPORTER PROTEIN HOMOLOG"/>
    <property type="match status" value="1"/>
</dbReference>
<dbReference type="InterPro" id="IPR005829">
    <property type="entry name" value="Sugar_transporter_CS"/>
</dbReference>
<feature type="transmembrane region" description="Helical" evidence="6">
    <location>
        <begin position="63"/>
        <end position="84"/>
    </location>
</feature>
<dbReference type="PROSITE" id="PS50850">
    <property type="entry name" value="MFS"/>
    <property type="match status" value="1"/>
</dbReference>
<evidence type="ECO:0000256" key="3">
    <source>
        <dbReference type="ARBA" id="ARBA00022692"/>
    </source>
</evidence>
<dbReference type="RefSeq" id="WP_377942637.1">
    <property type="nucleotide sequence ID" value="NZ_JBHUCX010000021.1"/>
</dbReference>
<feature type="transmembrane region" description="Helical" evidence="6">
    <location>
        <begin position="26"/>
        <end position="43"/>
    </location>
</feature>
<organism evidence="8 9">
    <name type="scientific">Alicyclobacillus fodiniaquatilis</name>
    <dbReference type="NCBI Taxonomy" id="1661150"/>
    <lineage>
        <taxon>Bacteria</taxon>
        <taxon>Bacillati</taxon>
        <taxon>Bacillota</taxon>
        <taxon>Bacilli</taxon>
        <taxon>Bacillales</taxon>
        <taxon>Alicyclobacillaceae</taxon>
        <taxon>Alicyclobacillus</taxon>
    </lineage>
</organism>
<feature type="transmembrane region" description="Helical" evidence="6">
    <location>
        <begin position="331"/>
        <end position="348"/>
    </location>
</feature>
<dbReference type="Gene3D" id="1.20.1250.20">
    <property type="entry name" value="MFS general substrate transporter like domains"/>
    <property type="match status" value="1"/>
</dbReference>
<comment type="caution">
    <text evidence="8">The sequence shown here is derived from an EMBL/GenBank/DDBJ whole genome shotgun (WGS) entry which is preliminary data.</text>
</comment>